<dbReference type="InterPro" id="IPR036869">
    <property type="entry name" value="J_dom_sf"/>
</dbReference>
<feature type="region of interest" description="Disordered" evidence="2">
    <location>
        <begin position="1"/>
        <end position="68"/>
    </location>
</feature>
<feature type="domain" description="J" evidence="3">
    <location>
        <begin position="29"/>
        <end position="80"/>
    </location>
</feature>
<sequence length="80" mass="8144">GRGRGPGGARAGAGAGASATATAGMPPGDARRTLGVDAGVSQSELKAAYRDRVKETHPDSGGDEEAFKRVNRAYETLKDD</sequence>
<proteinExistence type="predicted"/>
<dbReference type="RefSeq" id="WP_390210230.1">
    <property type="nucleotide sequence ID" value="NZ_JBHTAH010000004.1"/>
</dbReference>
<dbReference type="CDD" id="cd06257">
    <property type="entry name" value="DnaJ"/>
    <property type="match status" value="1"/>
</dbReference>
<dbReference type="EMBL" id="JBHTAH010000004">
    <property type="protein sequence ID" value="MFC7069387.1"/>
    <property type="molecule type" value="Genomic_DNA"/>
</dbReference>
<gene>
    <name evidence="4" type="ORF">ACFQL9_07010</name>
</gene>
<feature type="compositionally biased region" description="Basic and acidic residues" evidence="2">
    <location>
        <begin position="47"/>
        <end position="68"/>
    </location>
</feature>
<dbReference type="PANTHER" id="PTHR43096">
    <property type="entry name" value="DNAJ HOMOLOG 1, MITOCHONDRIAL-RELATED"/>
    <property type="match status" value="1"/>
</dbReference>
<reference evidence="4 5" key="1">
    <citation type="journal article" date="2019" name="Int. J. Syst. Evol. Microbiol.">
        <title>The Global Catalogue of Microorganisms (GCM) 10K type strain sequencing project: providing services to taxonomists for standard genome sequencing and annotation.</title>
        <authorList>
            <consortium name="The Broad Institute Genomics Platform"/>
            <consortium name="The Broad Institute Genome Sequencing Center for Infectious Disease"/>
            <person name="Wu L."/>
            <person name="Ma J."/>
        </authorList>
    </citation>
    <scope>NUCLEOTIDE SEQUENCE [LARGE SCALE GENOMIC DNA]</scope>
    <source>
        <strain evidence="4 5">DT31</strain>
    </source>
</reference>
<evidence type="ECO:0000313" key="5">
    <source>
        <dbReference type="Proteomes" id="UP001596461"/>
    </source>
</evidence>
<feature type="non-terminal residue" evidence="4">
    <location>
        <position position="1"/>
    </location>
</feature>
<feature type="compositionally biased region" description="Gly residues" evidence="2">
    <location>
        <begin position="1"/>
        <end position="15"/>
    </location>
</feature>
<dbReference type="SMART" id="SM00271">
    <property type="entry name" value="DnaJ"/>
    <property type="match status" value="1"/>
</dbReference>
<evidence type="ECO:0000313" key="4">
    <source>
        <dbReference type="EMBL" id="MFC7069387.1"/>
    </source>
</evidence>
<keyword evidence="1" id="KW-0143">Chaperone</keyword>
<evidence type="ECO:0000259" key="3">
    <source>
        <dbReference type="PROSITE" id="PS50076"/>
    </source>
</evidence>
<dbReference type="Gene3D" id="1.10.287.110">
    <property type="entry name" value="DnaJ domain"/>
    <property type="match status" value="1"/>
</dbReference>
<evidence type="ECO:0000256" key="1">
    <source>
        <dbReference type="ARBA" id="ARBA00023186"/>
    </source>
</evidence>
<evidence type="ECO:0000256" key="2">
    <source>
        <dbReference type="SAM" id="MobiDB-lite"/>
    </source>
</evidence>
<dbReference type="PRINTS" id="PR00625">
    <property type="entry name" value="JDOMAIN"/>
</dbReference>
<dbReference type="InterPro" id="IPR001623">
    <property type="entry name" value="DnaJ_domain"/>
</dbReference>
<protein>
    <submittedName>
        <fullName evidence="4">J domain-containing protein</fullName>
    </submittedName>
</protein>
<dbReference type="AlphaFoldDB" id="A0ABD5WBX2"/>
<keyword evidence="5" id="KW-1185">Reference proteome</keyword>
<dbReference type="Proteomes" id="UP001596461">
    <property type="component" value="Unassembled WGS sequence"/>
</dbReference>
<feature type="compositionally biased region" description="Low complexity" evidence="2">
    <location>
        <begin position="16"/>
        <end position="28"/>
    </location>
</feature>
<comment type="caution">
    <text evidence="4">The sequence shown here is derived from an EMBL/GenBank/DDBJ whole genome shotgun (WGS) entry which is preliminary data.</text>
</comment>
<dbReference type="Pfam" id="PF00226">
    <property type="entry name" value="DnaJ"/>
    <property type="match status" value="1"/>
</dbReference>
<organism evidence="4 5">
    <name type="scientific">Halobaculum lipolyticum</name>
    <dbReference type="NCBI Taxonomy" id="3032001"/>
    <lineage>
        <taxon>Archaea</taxon>
        <taxon>Methanobacteriati</taxon>
        <taxon>Methanobacteriota</taxon>
        <taxon>Stenosarchaea group</taxon>
        <taxon>Halobacteria</taxon>
        <taxon>Halobacteriales</taxon>
        <taxon>Haloferacaceae</taxon>
        <taxon>Halobaculum</taxon>
    </lineage>
</organism>
<accession>A0ABD5WBX2</accession>
<name>A0ABD5WBX2_9EURY</name>
<dbReference type="PROSITE" id="PS50076">
    <property type="entry name" value="DNAJ_2"/>
    <property type="match status" value="1"/>
</dbReference>
<dbReference type="PANTHER" id="PTHR43096:SF52">
    <property type="entry name" value="DNAJ HOMOLOG 1, MITOCHONDRIAL-RELATED"/>
    <property type="match status" value="1"/>
</dbReference>
<dbReference type="SUPFAM" id="SSF46565">
    <property type="entry name" value="Chaperone J-domain"/>
    <property type="match status" value="1"/>
</dbReference>